<dbReference type="InterPro" id="IPR001314">
    <property type="entry name" value="Peptidase_S1A"/>
</dbReference>
<name>A0A5N4A185_PHOPY</name>
<dbReference type="Pfam" id="PF00089">
    <property type="entry name" value="Trypsin"/>
    <property type="match status" value="1"/>
</dbReference>
<keyword evidence="4" id="KW-0378">Hydrolase</keyword>
<evidence type="ECO:0000313" key="9">
    <source>
        <dbReference type="EMBL" id="KAB0791051.1"/>
    </source>
</evidence>
<comment type="caution">
    <text evidence="9">The sequence shown here is derived from an EMBL/GenBank/DDBJ whole genome shotgun (WGS) entry which is preliminary data.</text>
</comment>
<evidence type="ECO:0000256" key="2">
    <source>
        <dbReference type="ARBA" id="ARBA00007664"/>
    </source>
</evidence>
<dbReference type="PANTHER" id="PTHR24276:SF96">
    <property type="entry name" value="PEPTIDASE S1 DOMAIN-CONTAINING PROTEIN"/>
    <property type="match status" value="1"/>
</dbReference>
<protein>
    <recommendedName>
        <fullName evidence="8">Peptidase S1 domain-containing protein</fullName>
    </recommendedName>
</protein>
<comment type="subcellular location">
    <subcellularLocation>
        <location evidence="1">Secreted</location>
        <location evidence="1">Extracellular space</location>
    </subcellularLocation>
</comment>
<organism evidence="9 10">
    <name type="scientific">Photinus pyralis</name>
    <name type="common">Common eastern firefly</name>
    <name type="synonym">Lampyris pyralis</name>
    <dbReference type="NCBI Taxonomy" id="7054"/>
    <lineage>
        <taxon>Eukaryota</taxon>
        <taxon>Metazoa</taxon>
        <taxon>Ecdysozoa</taxon>
        <taxon>Arthropoda</taxon>
        <taxon>Hexapoda</taxon>
        <taxon>Insecta</taxon>
        <taxon>Pterygota</taxon>
        <taxon>Neoptera</taxon>
        <taxon>Endopterygota</taxon>
        <taxon>Coleoptera</taxon>
        <taxon>Polyphaga</taxon>
        <taxon>Elateriformia</taxon>
        <taxon>Elateroidea</taxon>
        <taxon>Lampyridae</taxon>
        <taxon>Lampyrinae</taxon>
        <taxon>Photinus</taxon>
    </lineage>
</organism>
<dbReference type="SUPFAM" id="SSF50494">
    <property type="entry name" value="Trypsin-like serine proteases"/>
    <property type="match status" value="1"/>
</dbReference>
<keyword evidence="6" id="KW-1015">Disulfide bond</keyword>
<dbReference type="Gene3D" id="2.40.10.10">
    <property type="entry name" value="Trypsin-like serine proteases"/>
    <property type="match status" value="1"/>
</dbReference>
<dbReference type="AlphaFoldDB" id="A0A5N4A185"/>
<dbReference type="EMBL" id="VVIM01000011">
    <property type="protein sequence ID" value="KAB0791051.1"/>
    <property type="molecule type" value="Genomic_DNA"/>
</dbReference>
<dbReference type="FunFam" id="2.40.10.10:FF:000036">
    <property type="entry name" value="Trypsin beta"/>
    <property type="match status" value="1"/>
</dbReference>
<feature type="chain" id="PRO_5024355712" description="Peptidase S1 domain-containing protein" evidence="7">
    <location>
        <begin position="19"/>
        <end position="249"/>
    </location>
</feature>
<dbReference type="Proteomes" id="UP000327044">
    <property type="component" value="Unassembled WGS sequence"/>
</dbReference>
<dbReference type="InterPro" id="IPR001254">
    <property type="entry name" value="Trypsin_dom"/>
</dbReference>
<evidence type="ECO:0000256" key="6">
    <source>
        <dbReference type="ARBA" id="ARBA00023157"/>
    </source>
</evidence>
<reference evidence="9 10" key="1">
    <citation type="journal article" date="2018" name="Elife">
        <title>Firefly genomes illuminate parallel origins of bioluminescence in beetles.</title>
        <authorList>
            <person name="Fallon T.R."/>
            <person name="Lower S.E."/>
            <person name="Chang C.H."/>
            <person name="Bessho-Uehara M."/>
            <person name="Martin G.J."/>
            <person name="Bewick A.J."/>
            <person name="Behringer M."/>
            <person name="Debat H.J."/>
            <person name="Wong I."/>
            <person name="Day J.C."/>
            <person name="Suvorov A."/>
            <person name="Silva C.J."/>
            <person name="Stanger-Hall K.F."/>
            <person name="Hall D.W."/>
            <person name="Schmitz R.J."/>
            <person name="Nelson D.R."/>
            <person name="Lewis S.M."/>
            <person name="Shigenobu S."/>
            <person name="Bybee S.M."/>
            <person name="Larracuente A.M."/>
            <person name="Oba Y."/>
            <person name="Weng J.K."/>
        </authorList>
    </citation>
    <scope>NUCLEOTIDE SEQUENCE [LARGE SCALE GENOMIC DNA]</scope>
    <source>
        <strain evidence="9">1611_PpyrPB1</strain>
        <tissue evidence="9">Whole body</tissue>
    </source>
</reference>
<proteinExistence type="inferred from homology"/>
<dbReference type="GO" id="GO:0005576">
    <property type="term" value="C:extracellular region"/>
    <property type="evidence" value="ECO:0007669"/>
    <property type="project" value="UniProtKB-SubCell"/>
</dbReference>
<evidence type="ECO:0000256" key="3">
    <source>
        <dbReference type="ARBA" id="ARBA00022670"/>
    </source>
</evidence>
<dbReference type="CDD" id="cd00190">
    <property type="entry name" value="Tryp_SPc"/>
    <property type="match status" value="1"/>
</dbReference>
<feature type="signal peptide" evidence="7">
    <location>
        <begin position="1"/>
        <end position="18"/>
    </location>
</feature>
<dbReference type="GO" id="GO:0004252">
    <property type="term" value="F:serine-type endopeptidase activity"/>
    <property type="evidence" value="ECO:0007669"/>
    <property type="project" value="InterPro"/>
</dbReference>
<keyword evidence="10" id="KW-1185">Reference proteome</keyword>
<dbReference type="InterPro" id="IPR043504">
    <property type="entry name" value="Peptidase_S1_PA_chymotrypsin"/>
</dbReference>
<evidence type="ECO:0000259" key="8">
    <source>
        <dbReference type="PROSITE" id="PS50240"/>
    </source>
</evidence>
<dbReference type="PRINTS" id="PR00722">
    <property type="entry name" value="CHYMOTRYPSIN"/>
</dbReference>
<dbReference type="SMART" id="SM00020">
    <property type="entry name" value="Tryp_SPc"/>
    <property type="match status" value="1"/>
</dbReference>
<feature type="domain" description="Peptidase S1" evidence="8">
    <location>
        <begin position="27"/>
        <end position="249"/>
    </location>
</feature>
<dbReference type="OrthoDB" id="6261922at2759"/>
<dbReference type="PANTHER" id="PTHR24276">
    <property type="entry name" value="POLYSERASE-RELATED"/>
    <property type="match status" value="1"/>
</dbReference>
<dbReference type="PROSITE" id="PS50240">
    <property type="entry name" value="TRYPSIN_DOM"/>
    <property type="match status" value="1"/>
</dbReference>
<evidence type="ECO:0000256" key="4">
    <source>
        <dbReference type="ARBA" id="ARBA00022801"/>
    </source>
</evidence>
<dbReference type="GO" id="GO:0006508">
    <property type="term" value="P:proteolysis"/>
    <property type="evidence" value="ECO:0007669"/>
    <property type="project" value="UniProtKB-KW"/>
</dbReference>
<evidence type="ECO:0000256" key="1">
    <source>
        <dbReference type="ARBA" id="ARBA00004239"/>
    </source>
</evidence>
<dbReference type="InterPro" id="IPR050430">
    <property type="entry name" value="Peptidase_S1"/>
</dbReference>
<evidence type="ECO:0000313" key="10">
    <source>
        <dbReference type="Proteomes" id="UP000327044"/>
    </source>
</evidence>
<comment type="similarity">
    <text evidence="2">Belongs to the peptidase S1 family.</text>
</comment>
<accession>A0A5N4A185</accession>
<keyword evidence="3" id="KW-0645">Protease</keyword>
<dbReference type="FunFam" id="2.40.10.10:FF:000068">
    <property type="entry name" value="transmembrane protease serine 2"/>
    <property type="match status" value="1"/>
</dbReference>
<dbReference type="InParanoid" id="A0A5N4A185"/>
<evidence type="ECO:0000256" key="5">
    <source>
        <dbReference type="ARBA" id="ARBA00022825"/>
    </source>
</evidence>
<evidence type="ECO:0000256" key="7">
    <source>
        <dbReference type="SAM" id="SignalP"/>
    </source>
</evidence>
<sequence>MQITTLIIVYVLTALVQADRGGLQHRIVQGKMAEIGQFPYQASLRNSSLGHFCGGAIVKGYSVITTAKCVQGYSPESIFVVVGTNELAPSGRTVAVVAILRHEAYDSGTLKNNIALLRTKEDVTQAYKAGKIDLNYGSPFAGQKCTLSGWGKESASALAYSNYLRYVELTLISVSECQTAWTGYDVDANNLCTKPEGKGGCHGDNGGPLVNNNNVLYGLLSWGYPCATNKPDVYVSIARYANWINERAM</sequence>
<keyword evidence="5" id="KW-0720">Serine protease</keyword>
<gene>
    <name evidence="9" type="ORF">PPYR_02851</name>
</gene>
<dbReference type="InterPro" id="IPR009003">
    <property type="entry name" value="Peptidase_S1_PA"/>
</dbReference>
<keyword evidence="7" id="KW-0732">Signal</keyword>